<protein>
    <recommendedName>
        <fullName evidence="3">Outer membrane protein beta-barrel domain-containing protein</fullName>
    </recommendedName>
</protein>
<dbReference type="EMBL" id="FSRA01000001">
    <property type="protein sequence ID" value="SIN75175.1"/>
    <property type="molecule type" value="Genomic_DNA"/>
</dbReference>
<evidence type="ECO:0008006" key="3">
    <source>
        <dbReference type="Google" id="ProtNLM"/>
    </source>
</evidence>
<keyword evidence="2" id="KW-1185">Reference proteome</keyword>
<name>A0A1N6DWK6_9BACT</name>
<gene>
    <name evidence="1" type="ORF">SAMN04488055_1135</name>
</gene>
<dbReference type="Proteomes" id="UP000185003">
    <property type="component" value="Unassembled WGS sequence"/>
</dbReference>
<dbReference type="AlphaFoldDB" id="A0A1N6DWK6"/>
<proteinExistence type="predicted"/>
<reference evidence="2" key="1">
    <citation type="submission" date="2016-11" db="EMBL/GenBank/DDBJ databases">
        <authorList>
            <person name="Varghese N."/>
            <person name="Submissions S."/>
        </authorList>
    </citation>
    <scope>NUCLEOTIDE SEQUENCE [LARGE SCALE GENOMIC DNA]</scope>
    <source>
        <strain evidence="2">DSM 24787</strain>
    </source>
</reference>
<evidence type="ECO:0000313" key="2">
    <source>
        <dbReference type="Proteomes" id="UP000185003"/>
    </source>
</evidence>
<evidence type="ECO:0000313" key="1">
    <source>
        <dbReference type="EMBL" id="SIN75175.1"/>
    </source>
</evidence>
<dbReference type="STRING" id="536979.SAMN04488055_1135"/>
<dbReference type="OrthoDB" id="630442at2"/>
<accession>A0A1N6DWK6</accession>
<dbReference type="RefSeq" id="WP_074238303.1">
    <property type="nucleotide sequence ID" value="NZ_FSRA01000001.1"/>
</dbReference>
<sequence>MKRIILLQLFILTTLQVIGQEGLKSSQVKANLLLIGASANYEKSISRRTSLNFEASLNYGFFYGYSDFAGESFGYTLAPAISVEGRHYYNLDKRVRRGKSITNNSGNFLSAELSYSFTPIAYDNMYNNPAVAITPSWGMQRGIGKRFSFELLLGLAFRYDSRAEEGSATPAIGLKFGYILY</sequence>
<organism evidence="1 2">
    <name type="scientific">Chitinophaga niabensis</name>
    <dbReference type="NCBI Taxonomy" id="536979"/>
    <lineage>
        <taxon>Bacteria</taxon>
        <taxon>Pseudomonadati</taxon>
        <taxon>Bacteroidota</taxon>
        <taxon>Chitinophagia</taxon>
        <taxon>Chitinophagales</taxon>
        <taxon>Chitinophagaceae</taxon>
        <taxon>Chitinophaga</taxon>
    </lineage>
</organism>